<keyword evidence="2" id="KW-1185">Reference proteome</keyword>
<dbReference type="EMBL" id="JANPWB010000013">
    <property type="protein sequence ID" value="KAJ1107089.1"/>
    <property type="molecule type" value="Genomic_DNA"/>
</dbReference>
<reference evidence="1" key="1">
    <citation type="journal article" date="2022" name="bioRxiv">
        <title>Sequencing and chromosome-scale assembly of the giantPleurodeles waltlgenome.</title>
        <authorList>
            <person name="Brown T."/>
            <person name="Elewa A."/>
            <person name="Iarovenko S."/>
            <person name="Subramanian E."/>
            <person name="Araus A.J."/>
            <person name="Petzold A."/>
            <person name="Susuki M."/>
            <person name="Suzuki K.-i.T."/>
            <person name="Hayashi T."/>
            <person name="Toyoda A."/>
            <person name="Oliveira C."/>
            <person name="Osipova E."/>
            <person name="Leigh N.D."/>
            <person name="Simon A."/>
            <person name="Yun M.H."/>
        </authorList>
    </citation>
    <scope>NUCLEOTIDE SEQUENCE</scope>
    <source>
        <strain evidence="1">20211129_DDA</strain>
        <tissue evidence="1">Liver</tissue>
    </source>
</reference>
<organism evidence="1 2">
    <name type="scientific">Pleurodeles waltl</name>
    <name type="common">Iberian ribbed newt</name>
    <dbReference type="NCBI Taxonomy" id="8319"/>
    <lineage>
        <taxon>Eukaryota</taxon>
        <taxon>Metazoa</taxon>
        <taxon>Chordata</taxon>
        <taxon>Craniata</taxon>
        <taxon>Vertebrata</taxon>
        <taxon>Euteleostomi</taxon>
        <taxon>Amphibia</taxon>
        <taxon>Batrachia</taxon>
        <taxon>Caudata</taxon>
        <taxon>Salamandroidea</taxon>
        <taxon>Salamandridae</taxon>
        <taxon>Pleurodelinae</taxon>
        <taxon>Pleurodeles</taxon>
    </lineage>
</organism>
<dbReference type="AlphaFoldDB" id="A0AAV7MXB6"/>
<evidence type="ECO:0000313" key="2">
    <source>
        <dbReference type="Proteomes" id="UP001066276"/>
    </source>
</evidence>
<accession>A0AAV7MXB6</accession>
<name>A0AAV7MXB6_PLEWA</name>
<proteinExistence type="predicted"/>
<comment type="caution">
    <text evidence="1">The sequence shown here is derived from an EMBL/GenBank/DDBJ whole genome shotgun (WGS) entry which is preliminary data.</text>
</comment>
<protein>
    <submittedName>
        <fullName evidence="1">Uncharacterized protein</fullName>
    </submittedName>
</protein>
<dbReference type="Proteomes" id="UP001066276">
    <property type="component" value="Chromosome 9"/>
</dbReference>
<sequence length="68" mass="7975">SFELAEKALANNLFKKVDIRYQTYRQKVYEESNFTGKFLAWQARDRSASNMIHALRCPVTGVRHTDPR</sequence>
<evidence type="ECO:0000313" key="1">
    <source>
        <dbReference type="EMBL" id="KAJ1107089.1"/>
    </source>
</evidence>
<gene>
    <name evidence="1" type="ORF">NDU88_004486</name>
</gene>
<feature type="non-terminal residue" evidence="1">
    <location>
        <position position="68"/>
    </location>
</feature>
<feature type="non-terminal residue" evidence="1">
    <location>
        <position position="1"/>
    </location>
</feature>